<reference evidence="3" key="5">
    <citation type="submission" date="2025-09" db="UniProtKB">
        <authorList>
            <consortium name="Ensembl"/>
        </authorList>
    </citation>
    <scope>IDENTIFICATION</scope>
</reference>
<dbReference type="PANTHER" id="PTHR21496">
    <property type="entry name" value="FERREDOXIN-RELATED"/>
    <property type="match status" value="1"/>
</dbReference>
<proteinExistence type="predicted"/>
<dbReference type="GeneTree" id="ENSGT00980000200564"/>
<keyword evidence="4" id="KW-1185">Reference proteome</keyword>
<reference evidence="3" key="4">
    <citation type="submission" date="2025-08" db="UniProtKB">
        <authorList>
            <consortium name="Ensembl"/>
        </authorList>
    </citation>
    <scope>IDENTIFICATION</scope>
</reference>
<organism evidence="3 4">
    <name type="scientific">Callorhinchus milii</name>
    <name type="common">Ghost shark</name>
    <dbReference type="NCBI Taxonomy" id="7868"/>
    <lineage>
        <taxon>Eukaryota</taxon>
        <taxon>Metazoa</taxon>
        <taxon>Chordata</taxon>
        <taxon>Craniata</taxon>
        <taxon>Vertebrata</taxon>
        <taxon>Chondrichthyes</taxon>
        <taxon>Holocephali</taxon>
        <taxon>Chimaeriformes</taxon>
        <taxon>Callorhinchidae</taxon>
        <taxon>Callorhinchus</taxon>
    </lineage>
</organism>
<dbReference type="AlphaFoldDB" id="A0A4W3JP65"/>
<evidence type="ECO:0000256" key="1">
    <source>
        <dbReference type="ARBA" id="ARBA00034078"/>
    </source>
</evidence>
<dbReference type="GO" id="GO:0051537">
    <property type="term" value="F:2 iron, 2 sulfur cluster binding"/>
    <property type="evidence" value="ECO:0007669"/>
    <property type="project" value="InterPro"/>
</dbReference>
<dbReference type="PANTHER" id="PTHR21496:SF0">
    <property type="entry name" value="RIESKE DOMAIN-CONTAINING PROTEIN"/>
    <property type="match status" value="1"/>
</dbReference>
<reference evidence="4" key="3">
    <citation type="journal article" date="2014" name="Nature">
        <title>Elephant shark genome provides unique insights into gnathostome evolution.</title>
        <authorList>
            <consortium name="International Elephant Shark Genome Sequencing Consortium"/>
            <person name="Venkatesh B."/>
            <person name="Lee A.P."/>
            <person name="Ravi V."/>
            <person name="Maurya A.K."/>
            <person name="Lian M.M."/>
            <person name="Swann J.B."/>
            <person name="Ohta Y."/>
            <person name="Flajnik M.F."/>
            <person name="Sutoh Y."/>
            <person name="Kasahara M."/>
            <person name="Hoon S."/>
            <person name="Gangu V."/>
            <person name="Roy S.W."/>
            <person name="Irimia M."/>
            <person name="Korzh V."/>
            <person name="Kondrychyn I."/>
            <person name="Lim Z.W."/>
            <person name="Tay B.H."/>
            <person name="Tohari S."/>
            <person name="Kong K.W."/>
            <person name="Ho S."/>
            <person name="Lorente-Galdos B."/>
            <person name="Quilez J."/>
            <person name="Marques-Bonet T."/>
            <person name="Raney B.J."/>
            <person name="Ingham P.W."/>
            <person name="Tay A."/>
            <person name="Hillier L.W."/>
            <person name="Minx P."/>
            <person name="Boehm T."/>
            <person name="Wilson R.K."/>
            <person name="Brenner S."/>
            <person name="Warren W.C."/>
        </authorList>
    </citation>
    <scope>NUCLEOTIDE SEQUENCE [LARGE SCALE GENOMIC DNA]</scope>
</reference>
<accession>A0A4W3JP65</accession>
<dbReference type="Gene3D" id="2.102.10.10">
    <property type="entry name" value="Rieske [2Fe-2S] iron-sulphur domain"/>
    <property type="match status" value="1"/>
</dbReference>
<dbReference type="Ensembl" id="ENSCMIT00000041611.1">
    <property type="protein sequence ID" value="ENSCMIP00000041031.1"/>
    <property type="gene ID" value="ENSCMIG00000017094.1"/>
</dbReference>
<protein>
    <recommendedName>
        <fullName evidence="2">Soluble Rieske-type ferredoxin domain-containing protein</fullName>
    </recommendedName>
</protein>
<evidence type="ECO:0000313" key="4">
    <source>
        <dbReference type="Proteomes" id="UP000314986"/>
    </source>
</evidence>
<sequence length="140" mass="16413">VREREPEKMRIGRKDLKQCKRLTTVVDGREVAIFYHSGNFYDINGEPCIVCPWHKYKITLSEGKGLYQSVDPKNPIAPTPWVSKGVKQRTHTVTIKNGHVYLTLLDMSTHRDSDYYLSEKFKKFHNFLQLNLINEDELMQ</sequence>
<evidence type="ECO:0000313" key="3">
    <source>
        <dbReference type="Ensembl" id="ENSCMIP00000041031.1"/>
    </source>
</evidence>
<feature type="domain" description="Soluble Rieske-type ferredoxin" evidence="2">
    <location>
        <begin position="42"/>
        <end position="106"/>
    </location>
</feature>
<evidence type="ECO:0000259" key="2">
    <source>
        <dbReference type="Pfam" id="PF22543"/>
    </source>
</evidence>
<dbReference type="OMA" id="ISIAIWY"/>
<dbReference type="InParanoid" id="A0A4W3JP65"/>
<name>A0A4W3JP65_CALMI</name>
<dbReference type="InterPro" id="IPR054716">
    <property type="entry name" value="Sol_Rieske_ferrdox_dom"/>
</dbReference>
<dbReference type="SUPFAM" id="SSF50022">
    <property type="entry name" value="ISP domain"/>
    <property type="match status" value="1"/>
</dbReference>
<dbReference type="Pfam" id="PF22543">
    <property type="entry name" value="Rieske_4"/>
    <property type="match status" value="1"/>
</dbReference>
<dbReference type="InterPro" id="IPR036922">
    <property type="entry name" value="Rieske_2Fe-2S_sf"/>
</dbReference>
<dbReference type="Proteomes" id="UP000314986">
    <property type="component" value="Unassembled WGS sequence"/>
</dbReference>
<reference evidence="4" key="1">
    <citation type="journal article" date="2006" name="Science">
        <title>Ancient noncoding elements conserved in the human genome.</title>
        <authorList>
            <person name="Venkatesh B."/>
            <person name="Kirkness E.F."/>
            <person name="Loh Y.H."/>
            <person name="Halpern A.L."/>
            <person name="Lee A.P."/>
            <person name="Johnson J."/>
            <person name="Dandona N."/>
            <person name="Viswanathan L.D."/>
            <person name="Tay A."/>
            <person name="Venter J.C."/>
            <person name="Strausberg R.L."/>
            <person name="Brenner S."/>
        </authorList>
    </citation>
    <scope>NUCLEOTIDE SEQUENCE [LARGE SCALE GENOMIC DNA]</scope>
</reference>
<comment type="cofactor">
    <cofactor evidence="1">
        <name>[2Fe-2S] cluster</name>
        <dbReference type="ChEBI" id="CHEBI:190135"/>
    </cofactor>
</comment>
<reference evidence="4" key="2">
    <citation type="journal article" date="2007" name="PLoS Biol.">
        <title>Survey sequencing and comparative analysis of the elephant shark (Callorhinchus milii) genome.</title>
        <authorList>
            <person name="Venkatesh B."/>
            <person name="Kirkness E.F."/>
            <person name="Loh Y.H."/>
            <person name="Halpern A.L."/>
            <person name="Lee A.P."/>
            <person name="Johnson J."/>
            <person name="Dandona N."/>
            <person name="Viswanathan L.D."/>
            <person name="Tay A."/>
            <person name="Venter J.C."/>
            <person name="Strausberg R.L."/>
            <person name="Brenner S."/>
        </authorList>
    </citation>
    <scope>NUCLEOTIDE SEQUENCE [LARGE SCALE GENOMIC DNA]</scope>
</reference>